<keyword evidence="2" id="KW-0547">Nucleotide-binding</keyword>
<organism evidence="2">
    <name type="scientific">uncultured Blastococcus sp</name>
    <dbReference type="NCBI Taxonomy" id="217144"/>
    <lineage>
        <taxon>Bacteria</taxon>
        <taxon>Bacillati</taxon>
        <taxon>Actinomycetota</taxon>
        <taxon>Actinomycetes</taxon>
        <taxon>Geodermatophilales</taxon>
        <taxon>Geodermatophilaceae</taxon>
        <taxon>Blastococcus</taxon>
        <taxon>environmental samples</taxon>
    </lineage>
</organism>
<keyword evidence="2" id="KW-0347">Helicase</keyword>
<feature type="compositionally biased region" description="Basic residues" evidence="1">
    <location>
        <begin position="132"/>
        <end position="169"/>
    </location>
</feature>
<dbReference type="GO" id="GO:0003678">
    <property type="term" value="F:DNA helicase activity"/>
    <property type="evidence" value="ECO:0007669"/>
    <property type="project" value="UniProtKB-EC"/>
</dbReference>
<feature type="compositionally biased region" description="Basic residues" evidence="1">
    <location>
        <begin position="34"/>
        <end position="50"/>
    </location>
</feature>
<feature type="compositionally biased region" description="Basic residues" evidence="1">
    <location>
        <begin position="294"/>
        <end position="309"/>
    </location>
</feature>
<keyword evidence="2" id="KW-0378">Hydrolase</keyword>
<feature type="region of interest" description="Disordered" evidence="1">
    <location>
        <begin position="256"/>
        <end position="459"/>
    </location>
</feature>
<gene>
    <name evidence="2" type="ORF">AVDCRST_MAG57-2406</name>
</gene>
<protein>
    <submittedName>
        <fullName evidence="2">Replicative DNA helicase (DnaB)</fullName>
        <ecNumber evidence="2">3.6.4.12</ecNumber>
    </submittedName>
</protein>
<dbReference type="AlphaFoldDB" id="A0A6J4IR81"/>
<feature type="compositionally biased region" description="Basic and acidic residues" evidence="1">
    <location>
        <begin position="366"/>
        <end position="377"/>
    </location>
</feature>
<feature type="compositionally biased region" description="Low complexity" evidence="1">
    <location>
        <begin position="20"/>
        <end position="33"/>
    </location>
</feature>
<feature type="compositionally biased region" description="Basic and acidic residues" evidence="1">
    <location>
        <begin position="385"/>
        <end position="394"/>
    </location>
</feature>
<reference evidence="2" key="1">
    <citation type="submission" date="2020-02" db="EMBL/GenBank/DDBJ databases">
        <authorList>
            <person name="Meier V. D."/>
        </authorList>
    </citation>
    <scope>NUCLEOTIDE SEQUENCE</scope>
    <source>
        <strain evidence="2">AVDCRST_MAG57</strain>
    </source>
</reference>
<feature type="non-terminal residue" evidence="2">
    <location>
        <position position="459"/>
    </location>
</feature>
<keyword evidence="2" id="KW-0067">ATP-binding</keyword>
<name>A0A6J4IR81_9ACTN</name>
<evidence type="ECO:0000313" key="2">
    <source>
        <dbReference type="EMBL" id="CAA9256756.1"/>
    </source>
</evidence>
<feature type="non-terminal residue" evidence="2">
    <location>
        <position position="1"/>
    </location>
</feature>
<feature type="compositionally biased region" description="Low complexity" evidence="1">
    <location>
        <begin position="170"/>
        <end position="180"/>
    </location>
</feature>
<feature type="compositionally biased region" description="Basic and acidic residues" evidence="1">
    <location>
        <begin position="256"/>
        <end position="265"/>
    </location>
</feature>
<feature type="compositionally biased region" description="Basic and acidic residues" evidence="1">
    <location>
        <begin position="78"/>
        <end position="92"/>
    </location>
</feature>
<sequence length="459" mass="51375">VRAGRRAPVPGESWLGAGVRAHPAAGHPRGAVGARRHAAVQGRHRRRRRGGAGDRLLQAGPPDDLRRRRRPLRQGRAGRPDHRVGGADPPRRDRPRRRRPLPAHPAVERPHGGQRRLLRPDRRRAGGPAPPRRGRHAHRPARLRRLGCRWRGRHGRPRAAGHLRRHRAALVRGLHAARAAHAADDGRARGHRQPRRLDVRRPHRLRRPRRVDQRPAPRPAHRHRRPSGARQEHAGSRHRPCSFCEDRAAERDLLARDEQDRDHHAPAVRRGARPAAPHAVRHHDRRRLEPPRAAHGRGRRGTALHRRLAQPHDDGDPGQGPAAAPAQRPAPHRHRLPAAHERQQEGREPSAGGLRAVQVAQAPRQGARDPGDRHEPAQPRCRAAHRQEAADLRPPRVGQHRAGRRHGHPAAPRGRVREGEPACGRGRLHRGQAPQRADRDDHGGVPGSLQSVRRHEPGV</sequence>
<accession>A0A6J4IR81</accession>
<feature type="compositionally biased region" description="Basic residues" evidence="1">
    <location>
        <begin position="398"/>
        <end position="408"/>
    </location>
</feature>
<dbReference type="EC" id="3.6.4.12" evidence="2"/>
<dbReference type="GO" id="GO:0016787">
    <property type="term" value="F:hydrolase activity"/>
    <property type="evidence" value="ECO:0007669"/>
    <property type="project" value="UniProtKB-KW"/>
</dbReference>
<feature type="compositionally biased region" description="Low complexity" evidence="1">
    <location>
        <begin position="319"/>
        <end position="329"/>
    </location>
</feature>
<evidence type="ECO:0000256" key="1">
    <source>
        <dbReference type="SAM" id="MobiDB-lite"/>
    </source>
</evidence>
<dbReference type="EMBL" id="CADCTI010000197">
    <property type="protein sequence ID" value="CAA9256756.1"/>
    <property type="molecule type" value="Genomic_DNA"/>
</dbReference>
<proteinExistence type="predicted"/>
<feature type="region of interest" description="Disordered" evidence="1">
    <location>
        <begin position="1"/>
        <end position="241"/>
    </location>
</feature>
<feature type="compositionally biased region" description="Basic and acidic residues" evidence="1">
    <location>
        <begin position="338"/>
        <end position="348"/>
    </location>
</feature>